<accession>A0ABW3RAW4</accession>
<dbReference type="PANTHER" id="PTHR42678">
    <property type="entry name" value="AMIDASE"/>
    <property type="match status" value="1"/>
</dbReference>
<evidence type="ECO:0000313" key="3">
    <source>
        <dbReference type="Proteomes" id="UP001597163"/>
    </source>
</evidence>
<proteinExistence type="predicted"/>
<dbReference type="PANTHER" id="PTHR42678:SF34">
    <property type="entry name" value="OS04G0183300 PROTEIN"/>
    <property type="match status" value="1"/>
</dbReference>
<name>A0ABW3RAW4_9FLAO</name>
<sequence>MRLSIFFLFSFLIFSCKNPKADHSVSDNIALEDAMVFSNDSIKDFRAFKVLDSEYINVSELWEPFENDLNDFTDETYNRLKPLILEANIPTLHEHISSGKLSYELLTKFYLYRIRKFDRENSLSLNSVISLNPNVIKEAIKADNTDFEVEPHAIYGMPILLKDNINTEGMPTTAGAVALQNNNTEDAFVVKQLKSKGALILGKTNLSEWAYFFCGDCPSGYSAVGGQTLNPYGRRIMDTGGSSSGSGVAVAANFCVGAVGSETSGSILSPSSQNSVVGLKPTIGLLSRSGIVPISSTLDTPGPMTKNVTDNAILLDAMFGFDDSDSKSIATKSGTGFYGNKASFKNDLTGKRFGAFKRLMEDSLYVRAIAELKIKGAVIIEVEEEKVDLPDFLRLLNLDMKTDLPEYLSDYASNEVAVASVQDVIDFNKKDSLNRMPYGQKLFEGIVADSSSHEAFQEIKNTLKANGRSFYDKPMKEHNLDGFLSINNYHAGFAAVAEYPAITVPMGYTEKGAPKGLTFIGKPLSENDLLGWAYIYEQVSKRRKAPKNYN</sequence>
<gene>
    <name evidence="2" type="ORF">ACFQ2E_06885</name>
</gene>
<dbReference type="SUPFAM" id="SSF75304">
    <property type="entry name" value="Amidase signature (AS) enzymes"/>
    <property type="match status" value="1"/>
</dbReference>
<dbReference type="Pfam" id="PF01425">
    <property type="entry name" value="Amidase"/>
    <property type="match status" value="1"/>
</dbReference>
<evidence type="ECO:0000313" key="2">
    <source>
        <dbReference type="EMBL" id="MFD1162134.1"/>
    </source>
</evidence>
<dbReference type="InterPro" id="IPR023631">
    <property type="entry name" value="Amidase_dom"/>
</dbReference>
<feature type="domain" description="Amidase" evidence="1">
    <location>
        <begin position="124"/>
        <end position="424"/>
    </location>
</feature>
<dbReference type="Gene3D" id="3.90.1300.10">
    <property type="entry name" value="Amidase signature (AS) domain"/>
    <property type="match status" value="1"/>
</dbReference>
<protein>
    <submittedName>
        <fullName evidence="2">Amidase family protein</fullName>
    </submittedName>
</protein>
<dbReference type="Proteomes" id="UP001597163">
    <property type="component" value="Unassembled WGS sequence"/>
</dbReference>
<comment type="caution">
    <text evidence="2">The sequence shown here is derived from an EMBL/GenBank/DDBJ whole genome shotgun (WGS) entry which is preliminary data.</text>
</comment>
<dbReference type="EMBL" id="JBHTLJ010000002">
    <property type="protein sequence ID" value="MFD1162134.1"/>
    <property type="molecule type" value="Genomic_DNA"/>
</dbReference>
<dbReference type="PROSITE" id="PS51257">
    <property type="entry name" value="PROKAR_LIPOPROTEIN"/>
    <property type="match status" value="1"/>
</dbReference>
<keyword evidence="3" id="KW-1185">Reference proteome</keyword>
<reference evidence="3" key="1">
    <citation type="journal article" date="2019" name="Int. J. Syst. Evol. Microbiol.">
        <title>The Global Catalogue of Microorganisms (GCM) 10K type strain sequencing project: providing services to taxonomists for standard genome sequencing and annotation.</title>
        <authorList>
            <consortium name="The Broad Institute Genomics Platform"/>
            <consortium name="The Broad Institute Genome Sequencing Center for Infectious Disease"/>
            <person name="Wu L."/>
            <person name="Ma J."/>
        </authorList>
    </citation>
    <scope>NUCLEOTIDE SEQUENCE [LARGE SCALE GENOMIC DNA]</scope>
    <source>
        <strain evidence="3">CCUG 63246</strain>
    </source>
</reference>
<dbReference type="RefSeq" id="WP_311938110.1">
    <property type="nucleotide sequence ID" value="NZ_JAVSCK010000002.1"/>
</dbReference>
<dbReference type="InterPro" id="IPR036928">
    <property type="entry name" value="AS_sf"/>
</dbReference>
<organism evidence="2 3">
    <name type="scientific">Hwangdonia seohaensis</name>
    <dbReference type="NCBI Taxonomy" id="1240727"/>
    <lineage>
        <taxon>Bacteria</taxon>
        <taxon>Pseudomonadati</taxon>
        <taxon>Bacteroidota</taxon>
        <taxon>Flavobacteriia</taxon>
        <taxon>Flavobacteriales</taxon>
        <taxon>Flavobacteriaceae</taxon>
        <taxon>Hwangdonia</taxon>
    </lineage>
</organism>
<evidence type="ECO:0000259" key="1">
    <source>
        <dbReference type="Pfam" id="PF01425"/>
    </source>
</evidence>